<feature type="coiled-coil region" evidence="1">
    <location>
        <begin position="272"/>
        <end position="299"/>
    </location>
</feature>
<reference evidence="3" key="1">
    <citation type="journal article" date="2023" name="Mol. Phylogenet. Evol.">
        <title>Genome-scale phylogeny and comparative genomics of the fungal order Sordariales.</title>
        <authorList>
            <person name="Hensen N."/>
            <person name="Bonometti L."/>
            <person name="Westerberg I."/>
            <person name="Brannstrom I.O."/>
            <person name="Guillou S."/>
            <person name="Cros-Aarteil S."/>
            <person name="Calhoun S."/>
            <person name="Haridas S."/>
            <person name="Kuo A."/>
            <person name="Mondo S."/>
            <person name="Pangilinan J."/>
            <person name="Riley R."/>
            <person name="LaButti K."/>
            <person name="Andreopoulos B."/>
            <person name="Lipzen A."/>
            <person name="Chen C."/>
            <person name="Yan M."/>
            <person name="Daum C."/>
            <person name="Ng V."/>
            <person name="Clum A."/>
            <person name="Steindorff A."/>
            <person name="Ohm R.A."/>
            <person name="Martin F."/>
            <person name="Silar P."/>
            <person name="Natvig D.O."/>
            <person name="Lalanne C."/>
            <person name="Gautier V."/>
            <person name="Ament-Velasquez S.L."/>
            <person name="Kruys A."/>
            <person name="Hutchinson M.I."/>
            <person name="Powell A.J."/>
            <person name="Barry K."/>
            <person name="Miller A.N."/>
            <person name="Grigoriev I.V."/>
            <person name="Debuchy R."/>
            <person name="Gladieux P."/>
            <person name="Hiltunen Thoren M."/>
            <person name="Johannesson H."/>
        </authorList>
    </citation>
    <scope>NUCLEOTIDE SEQUENCE</scope>
    <source>
        <strain evidence="3">CBS 955.72</strain>
    </source>
</reference>
<feature type="compositionally biased region" description="Low complexity" evidence="2">
    <location>
        <begin position="95"/>
        <end position="108"/>
    </location>
</feature>
<name>A0AAJ0HD12_9PEZI</name>
<dbReference type="AlphaFoldDB" id="A0AAJ0HD12"/>
<feature type="region of interest" description="Disordered" evidence="2">
    <location>
        <begin position="21"/>
        <end position="114"/>
    </location>
</feature>
<sequence>MGGRGSSGLLATSSDLRLGGSQAILDDSTPQISSPSLYEPPSSRVADAKQPPIGDTAPDTTPRIVVSAESVDGRSESAGALNDSRSGNITPRTVSPGTSLPGSSSGSPWLQAVDAPHTGSVVGALDRGIERNARAVRKLLTHQQQYQQRSLNPEPKRPRDSSQDLGGQDAFEGKARDSSARREVFRLTTTLKEAIEMKTRLDGELQELRLLHDQDQGTIEKLRELYWDMSYDYRDLREDFEHLQAKFDTRIPMDDGSDSAAFSRLVQQTPKEVRQETKIHELTQELKRLKRQLEAREGA</sequence>
<dbReference type="EMBL" id="JAUIQD010000006">
    <property type="protein sequence ID" value="KAK3346994.1"/>
    <property type="molecule type" value="Genomic_DNA"/>
</dbReference>
<feature type="compositionally biased region" description="Polar residues" evidence="2">
    <location>
        <begin position="83"/>
        <end position="93"/>
    </location>
</feature>
<proteinExistence type="predicted"/>
<evidence type="ECO:0000313" key="4">
    <source>
        <dbReference type="Proteomes" id="UP001275084"/>
    </source>
</evidence>
<keyword evidence="1" id="KW-0175">Coiled coil</keyword>
<dbReference type="Proteomes" id="UP001275084">
    <property type="component" value="Unassembled WGS sequence"/>
</dbReference>
<feature type="compositionally biased region" description="Polar residues" evidence="2">
    <location>
        <begin position="142"/>
        <end position="151"/>
    </location>
</feature>
<feature type="region of interest" description="Disordered" evidence="2">
    <location>
        <begin position="142"/>
        <end position="179"/>
    </location>
</feature>
<keyword evidence="4" id="KW-1185">Reference proteome</keyword>
<evidence type="ECO:0000256" key="2">
    <source>
        <dbReference type="SAM" id="MobiDB-lite"/>
    </source>
</evidence>
<reference evidence="3" key="2">
    <citation type="submission" date="2023-06" db="EMBL/GenBank/DDBJ databases">
        <authorList>
            <consortium name="Lawrence Berkeley National Laboratory"/>
            <person name="Haridas S."/>
            <person name="Hensen N."/>
            <person name="Bonometti L."/>
            <person name="Westerberg I."/>
            <person name="Brannstrom I.O."/>
            <person name="Guillou S."/>
            <person name="Cros-Aarteil S."/>
            <person name="Calhoun S."/>
            <person name="Kuo A."/>
            <person name="Mondo S."/>
            <person name="Pangilinan J."/>
            <person name="Riley R."/>
            <person name="Labutti K."/>
            <person name="Andreopoulos B."/>
            <person name="Lipzen A."/>
            <person name="Chen C."/>
            <person name="Yanf M."/>
            <person name="Daum C."/>
            <person name="Ng V."/>
            <person name="Clum A."/>
            <person name="Steindorff A."/>
            <person name="Ohm R."/>
            <person name="Martin F."/>
            <person name="Silar P."/>
            <person name="Natvig D."/>
            <person name="Lalanne C."/>
            <person name="Gautier V."/>
            <person name="Ament-Velasquez S.L."/>
            <person name="Kruys A."/>
            <person name="Hutchinson M.I."/>
            <person name="Powell A.J."/>
            <person name="Barry K."/>
            <person name="Miller A.N."/>
            <person name="Grigoriev I.V."/>
            <person name="Debuchy R."/>
            <person name="Gladieux P."/>
            <person name="Thoren M.H."/>
            <person name="Johannesson H."/>
        </authorList>
    </citation>
    <scope>NUCLEOTIDE SEQUENCE</scope>
    <source>
        <strain evidence="3">CBS 955.72</strain>
    </source>
</reference>
<evidence type="ECO:0000313" key="3">
    <source>
        <dbReference type="EMBL" id="KAK3346994.1"/>
    </source>
</evidence>
<comment type="caution">
    <text evidence="3">The sequence shown here is derived from an EMBL/GenBank/DDBJ whole genome shotgun (WGS) entry which is preliminary data.</text>
</comment>
<gene>
    <name evidence="3" type="ORF">B0T25DRAFT_292433</name>
</gene>
<organism evidence="3 4">
    <name type="scientific">Lasiosphaeria hispida</name>
    <dbReference type="NCBI Taxonomy" id="260671"/>
    <lineage>
        <taxon>Eukaryota</taxon>
        <taxon>Fungi</taxon>
        <taxon>Dikarya</taxon>
        <taxon>Ascomycota</taxon>
        <taxon>Pezizomycotina</taxon>
        <taxon>Sordariomycetes</taxon>
        <taxon>Sordariomycetidae</taxon>
        <taxon>Sordariales</taxon>
        <taxon>Lasiosphaeriaceae</taxon>
        <taxon>Lasiosphaeria</taxon>
    </lineage>
</organism>
<protein>
    <submittedName>
        <fullName evidence="3">Uncharacterized protein</fullName>
    </submittedName>
</protein>
<accession>A0AAJ0HD12</accession>
<evidence type="ECO:0000256" key="1">
    <source>
        <dbReference type="SAM" id="Coils"/>
    </source>
</evidence>